<evidence type="ECO:0000256" key="5">
    <source>
        <dbReference type="ARBA" id="ARBA00023242"/>
    </source>
</evidence>
<dbReference type="EMBL" id="JACMSC010000020">
    <property type="protein sequence ID" value="KAG6471705.1"/>
    <property type="molecule type" value="Genomic_DNA"/>
</dbReference>
<dbReference type="FunFam" id="2.20.25.80:FF:000004">
    <property type="entry name" value="WRKY transcription factor 65"/>
    <property type="match status" value="1"/>
</dbReference>
<dbReference type="InterPro" id="IPR044810">
    <property type="entry name" value="WRKY_plant"/>
</dbReference>
<gene>
    <name evidence="8" type="ORF">ZIOFF_069151</name>
</gene>
<sequence length="290" mass="31080">MGYWKRDEQAAVGEAVAAGLRSLERLVLQLSHQQPPPDCREITDQTVVRFKQVISVLNRTGHARFRRVPLPAIAPAAVEASVSQDIAPETPPLTGTTAPQAATLDFTNPKEHFNASAMMSGSGSSFLSSLTGGDGSVTRKLASGSSVRVPAAGATVAVSARKPPLASSNKRKQPADHCHHDDGAKATASAGRCHCTKKRKDRQKTTMRVPATSSRNGDIPADEHSWRKYGQKPIKGSPYPRGYYKCSRVKGCPARKHVERAPEDPAILLVTYEGEHRHGQTNPGAGRPSG</sequence>
<evidence type="ECO:0000256" key="4">
    <source>
        <dbReference type="ARBA" id="ARBA00023163"/>
    </source>
</evidence>
<evidence type="ECO:0000313" key="8">
    <source>
        <dbReference type="EMBL" id="KAG6471705.1"/>
    </source>
</evidence>
<dbReference type="SMART" id="SM00774">
    <property type="entry name" value="WRKY"/>
    <property type="match status" value="1"/>
</dbReference>
<dbReference type="PANTHER" id="PTHR31282">
    <property type="entry name" value="WRKY TRANSCRIPTION FACTOR 21-RELATED"/>
    <property type="match status" value="1"/>
</dbReference>
<dbReference type="InterPro" id="IPR003657">
    <property type="entry name" value="WRKY_dom"/>
</dbReference>
<feature type="region of interest" description="Disordered" evidence="6">
    <location>
        <begin position="158"/>
        <end position="224"/>
    </location>
</feature>
<evidence type="ECO:0000313" key="9">
    <source>
        <dbReference type="Proteomes" id="UP000734854"/>
    </source>
</evidence>
<feature type="compositionally biased region" description="Basic and acidic residues" evidence="6">
    <location>
        <begin position="173"/>
        <end position="184"/>
    </location>
</feature>
<comment type="subcellular location">
    <subcellularLocation>
        <location evidence="1">Nucleus</location>
    </subcellularLocation>
</comment>
<keyword evidence="2" id="KW-0805">Transcription regulation</keyword>
<keyword evidence="9" id="KW-1185">Reference proteome</keyword>
<dbReference type="InterPro" id="IPR018872">
    <property type="entry name" value="Zn-cluster-dom"/>
</dbReference>
<evidence type="ECO:0000256" key="3">
    <source>
        <dbReference type="ARBA" id="ARBA00023125"/>
    </source>
</evidence>
<dbReference type="Proteomes" id="UP000734854">
    <property type="component" value="Unassembled WGS sequence"/>
</dbReference>
<comment type="caution">
    <text evidence="8">The sequence shown here is derived from an EMBL/GenBank/DDBJ whole genome shotgun (WGS) entry which is preliminary data.</text>
</comment>
<reference evidence="8 9" key="1">
    <citation type="submission" date="2020-08" db="EMBL/GenBank/DDBJ databases">
        <title>Plant Genome Project.</title>
        <authorList>
            <person name="Zhang R.-G."/>
        </authorList>
    </citation>
    <scope>NUCLEOTIDE SEQUENCE [LARGE SCALE GENOMIC DNA]</scope>
    <source>
        <tissue evidence="8">Rhizome</tissue>
    </source>
</reference>
<feature type="domain" description="WRKY" evidence="7">
    <location>
        <begin position="215"/>
        <end position="281"/>
    </location>
</feature>
<dbReference type="GO" id="GO:0003700">
    <property type="term" value="F:DNA-binding transcription factor activity"/>
    <property type="evidence" value="ECO:0007669"/>
    <property type="project" value="InterPro"/>
</dbReference>
<dbReference type="GO" id="GO:0043565">
    <property type="term" value="F:sequence-specific DNA binding"/>
    <property type="evidence" value="ECO:0007669"/>
    <property type="project" value="InterPro"/>
</dbReference>
<keyword evidence="3" id="KW-0238">DNA-binding</keyword>
<evidence type="ECO:0000256" key="2">
    <source>
        <dbReference type="ARBA" id="ARBA00023015"/>
    </source>
</evidence>
<name>A0A8J5C3R1_ZINOF</name>
<evidence type="ECO:0000256" key="6">
    <source>
        <dbReference type="SAM" id="MobiDB-lite"/>
    </source>
</evidence>
<dbReference type="Pfam" id="PF03106">
    <property type="entry name" value="WRKY"/>
    <property type="match status" value="1"/>
</dbReference>
<keyword evidence="4" id="KW-0804">Transcription</keyword>
<dbReference type="GO" id="GO:0005634">
    <property type="term" value="C:nucleus"/>
    <property type="evidence" value="ECO:0007669"/>
    <property type="project" value="UniProtKB-SubCell"/>
</dbReference>
<dbReference type="Pfam" id="PF10533">
    <property type="entry name" value="Plant_zn_clust"/>
    <property type="match status" value="1"/>
</dbReference>
<proteinExistence type="predicted"/>
<accession>A0A8J5C3R1</accession>
<evidence type="ECO:0000256" key="1">
    <source>
        <dbReference type="ARBA" id="ARBA00004123"/>
    </source>
</evidence>
<dbReference type="PROSITE" id="PS50811">
    <property type="entry name" value="WRKY"/>
    <property type="match status" value="1"/>
</dbReference>
<evidence type="ECO:0000259" key="7">
    <source>
        <dbReference type="PROSITE" id="PS50811"/>
    </source>
</evidence>
<protein>
    <recommendedName>
        <fullName evidence="7">WRKY domain-containing protein</fullName>
    </recommendedName>
</protein>
<organism evidence="8 9">
    <name type="scientific">Zingiber officinale</name>
    <name type="common">Ginger</name>
    <name type="synonym">Amomum zingiber</name>
    <dbReference type="NCBI Taxonomy" id="94328"/>
    <lineage>
        <taxon>Eukaryota</taxon>
        <taxon>Viridiplantae</taxon>
        <taxon>Streptophyta</taxon>
        <taxon>Embryophyta</taxon>
        <taxon>Tracheophyta</taxon>
        <taxon>Spermatophyta</taxon>
        <taxon>Magnoliopsida</taxon>
        <taxon>Liliopsida</taxon>
        <taxon>Zingiberales</taxon>
        <taxon>Zingiberaceae</taxon>
        <taxon>Zingiber</taxon>
    </lineage>
</organism>
<dbReference type="AlphaFoldDB" id="A0A8J5C3R1"/>
<keyword evidence="5" id="KW-0539">Nucleus</keyword>